<accession>A0A0D8HI62</accession>
<evidence type="ECO:0000256" key="2">
    <source>
        <dbReference type="PROSITE-ProRule" id="PRU00335"/>
    </source>
</evidence>
<evidence type="ECO:0000313" key="4">
    <source>
        <dbReference type="EMBL" id="KJF17447.1"/>
    </source>
</evidence>
<name>A0A0D8HI62_9ACTN</name>
<dbReference type="PROSITE" id="PS50977">
    <property type="entry name" value="HTH_TETR_2"/>
    <property type="match status" value="1"/>
</dbReference>
<dbReference type="InterPro" id="IPR050109">
    <property type="entry name" value="HTH-type_TetR-like_transc_reg"/>
</dbReference>
<dbReference type="SUPFAM" id="SSF46689">
    <property type="entry name" value="Homeodomain-like"/>
    <property type="match status" value="1"/>
</dbReference>
<dbReference type="EMBL" id="JXYS01000041">
    <property type="protein sequence ID" value="KJF17447.1"/>
    <property type="molecule type" value="Genomic_DNA"/>
</dbReference>
<dbReference type="STRING" id="1280514.AXFE_16830"/>
<keyword evidence="1 2" id="KW-0238">DNA-binding</keyword>
<dbReference type="GO" id="GO:0003700">
    <property type="term" value="F:DNA-binding transcription factor activity"/>
    <property type="evidence" value="ECO:0007669"/>
    <property type="project" value="TreeGrafter"/>
</dbReference>
<dbReference type="RefSeq" id="WP_407071675.1">
    <property type="nucleotide sequence ID" value="NZ_JXYS01000041.1"/>
</dbReference>
<dbReference type="Gene3D" id="1.10.357.10">
    <property type="entry name" value="Tetracycline Repressor, domain 2"/>
    <property type="match status" value="1"/>
</dbReference>
<dbReference type="GO" id="GO:0000976">
    <property type="term" value="F:transcription cis-regulatory region binding"/>
    <property type="evidence" value="ECO:0007669"/>
    <property type="project" value="TreeGrafter"/>
</dbReference>
<dbReference type="InterPro" id="IPR001647">
    <property type="entry name" value="HTH_TetR"/>
</dbReference>
<comment type="caution">
    <text evidence="4">The sequence shown here is derived from an EMBL/GenBank/DDBJ whole genome shotgun (WGS) entry which is preliminary data.</text>
</comment>
<dbReference type="Pfam" id="PF00440">
    <property type="entry name" value="TetR_N"/>
    <property type="match status" value="1"/>
</dbReference>
<reference evidence="4 5" key="1">
    <citation type="submission" date="2015-01" db="EMBL/GenBank/DDBJ databases">
        <title>Draft genome of the acidophilic iron oxidizer Acidithrix ferrooxidans strain Py-F3.</title>
        <authorList>
            <person name="Poehlein A."/>
            <person name="Eisen S."/>
            <person name="Schloemann M."/>
            <person name="Johnson B.D."/>
            <person name="Daniel R."/>
            <person name="Muehling M."/>
        </authorList>
    </citation>
    <scope>NUCLEOTIDE SEQUENCE [LARGE SCALE GENOMIC DNA]</scope>
    <source>
        <strain evidence="4 5">Py-F3</strain>
    </source>
</reference>
<dbReference type="PANTHER" id="PTHR30055:SF239">
    <property type="entry name" value="TRANSCRIPTIONAL REGULATORY PROTEIN"/>
    <property type="match status" value="1"/>
</dbReference>
<gene>
    <name evidence="4" type="ORF">AXFE_16830</name>
</gene>
<dbReference type="Proteomes" id="UP000032360">
    <property type="component" value="Unassembled WGS sequence"/>
</dbReference>
<keyword evidence="5" id="KW-1185">Reference proteome</keyword>
<organism evidence="4 5">
    <name type="scientific">Acidithrix ferrooxidans</name>
    <dbReference type="NCBI Taxonomy" id="1280514"/>
    <lineage>
        <taxon>Bacteria</taxon>
        <taxon>Bacillati</taxon>
        <taxon>Actinomycetota</taxon>
        <taxon>Acidimicrobiia</taxon>
        <taxon>Acidimicrobiales</taxon>
        <taxon>Acidimicrobiaceae</taxon>
        <taxon>Acidithrix</taxon>
    </lineage>
</organism>
<dbReference type="AlphaFoldDB" id="A0A0D8HI62"/>
<evidence type="ECO:0000259" key="3">
    <source>
        <dbReference type="PROSITE" id="PS50977"/>
    </source>
</evidence>
<feature type="domain" description="HTH tetR-type" evidence="3">
    <location>
        <begin position="2"/>
        <end position="62"/>
    </location>
</feature>
<dbReference type="PANTHER" id="PTHR30055">
    <property type="entry name" value="HTH-TYPE TRANSCRIPTIONAL REGULATOR RUTR"/>
    <property type="match status" value="1"/>
</dbReference>
<sequence>MRLSRQDWAEAALRALEEGGPDAVAVLPIAHALATTRGSFYWHFTNRADLLEVALQRWESRSTDALIERLSADPNPRIRLRRLFEYAFSGDHDVVEISLAAHASRPEIAVVLERVATKRANYLEACFSELGFSDAAARGRGLVAYATYLGWLQLRRSAPSVLSDEDANTSIAKLLERLLIQDPGDSDTTTSTPQ</sequence>
<feature type="DNA-binding region" description="H-T-H motif" evidence="2">
    <location>
        <begin position="25"/>
        <end position="44"/>
    </location>
</feature>
<proteinExistence type="predicted"/>
<evidence type="ECO:0000313" key="5">
    <source>
        <dbReference type="Proteomes" id="UP000032360"/>
    </source>
</evidence>
<evidence type="ECO:0000256" key="1">
    <source>
        <dbReference type="ARBA" id="ARBA00023125"/>
    </source>
</evidence>
<protein>
    <submittedName>
        <fullName evidence="4">DNA-binding transcriptional repressor AcrR</fullName>
    </submittedName>
</protein>
<dbReference type="InterPro" id="IPR009057">
    <property type="entry name" value="Homeodomain-like_sf"/>
</dbReference>